<keyword evidence="2" id="KW-0812">Transmembrane</keyword>
<dbReference type="Proteomes" id="UP000037136">
    <property type="component" value="Unassembled WGS sequence"/>
</dbReference>
<name>A0A2A9P6W7_OPHUN</name>
<keyword evidence="4" id="KW-1185">Reference proteome</keyword>
<keyword evidence="2" id="KW-0472">Membrane</keyword>
<gene>
    <name evidence="3" type="ORF">XA68_16175</name>
</gene>
<dbReference type="EMBL" id="LAZP02000532">
    <property type="protein sequence ID" value="PFH56667.1"/>
    <property type="molecule type" value="Genomic_DNA"/>
</dbReference>
<proteinExistence type="predicted"/>
<evidence type="ECO:0000256" key="2">
    <source>
        <dbReference type="SAM" id="Phobius"/>
    </source>
</evidence>
<reference evidence="3 4" key="1">
    <citation type="journal article" date="2015" name="BMC Genomics">
        <title>Gene expression during zombie ant biting behavior reflects the complexity underlying fungal parasitic behavioral manipulation.</title>
        <authorList>
            <person name="de Bekker C."/>
            <person name="Ohm R.A."/>
            <person name="Loreto R.G."/>
            <person name="Sebastian A."/>
            <person name="Albert I."/>
            <person name="Merrow M."/>
            <person name="Brachmann A."/>
            <person name="Hughes D.P."/>
        </authorList>
    </citation>
    <scope>NUCLEOTIDE SEQUENCE [LARGE SCALE GENOMIC DNA]</scope>
    <source>
        <strain evidence="3 4">SC16a</strain>
    </source>
</reference>
<sequence length="81" mass="8754">MDETDPATVPILPPPPGLTPNFTDPETNSIALSRLIPVYMTLVVVFAILRLYTRARLTTLSLGVDDALAVLSASGWDLDMI</sequence>
<feature type="region of interest" description="Disordered" evidence="1">
    <location>
        <begin position="1"/>
        <end position="20"/>
    </location>
</feature>
<dbReference type="AlphaFoldDB" id="A0A2A9P6W7"/>
<evidence type="ECO:0000313" key="3">
    <source>
        <dbReference type="EMBL" id="PFH56667.1"/>
    </source>
</evidence>
<organism evidence="3 4">
    <name type="scientific">Ophiocordyceps unilateralis</name>
    <name type="common">Zombie-ant fungus</name>
    <name type="synonym">Torrubia unilateralis</name>
    <dbReference type="NCBI Taxonomy" id="268505"/>
    <lineage>
        <taxon>Eukaryota</taxon>
        <taxon>Fungi</taxon>
        <taxon>Dikarya</taxon>
        <taxon>Ascomycota</taxon>
        <taxon>Pezizomycotina</taxon>
        <taxon>Sordariomycetes</taxon>
        <taxon>Hypocreomycetidae</taxon>
        <taxon>Hypocreales</taxon>
        <taxon>Ophiocordycipitaceae</taxon>
        <taxon>Ophiocordyceps</taxon>
    </lineage>
</organism>
<accession>A0A2A9P6W7</accession>
<feature type="transmembrane region" description="Helical" evidence="2">
    <location>
        <begin position="31"/>
        <end position="52"/>
    </location>
</feature>
<evidence type="ECO:0000256" key="1">
    <source>
        <dbReference type="SAM" id="MobiDB-lite"/>
    </source>
</evidence>
<reference evidence="3 4" key="2">
    <citation type="journal article" date="2017" name="Sci. Rep.">
        <title>Ant-infecting Ophiocordyceps genomes reveal a high diversity of potential behavioral manipulation genes and a possible major role for enterotoxins.</title>
        <authorList>
            <person name="de Bekker C."/>
            <person name="Ohm R.A."/>
            <person name="Evans H.C."/>
            <person name="Brachmann A."/>
            <person name="Hughes D.P."/>
        </authorList>
    </citation>
    <scope>NUCLEOTIDE SEQUENCE [LARGE SCALE GENOMIC DNA]</scope>
    <source>
        <strain evidence="3 4">SC16a</strain>
    </source>
</reference>
<evidence type="ECO:0000313" key="4">
    <source>
        <dbReference type="Proteomes" id="UP000037136"/>
    </source>
</evidence>
<feature type="compositionally biased region" description="Low complexity" evidence="1">
    <location>
        <begin position="1"/>
        <end position="10"/>
    </location>
</feature>
<keyword evidence="2" id="KW-1133">Transmembrane helix</keyword>
<comment type="caution">
    <text evidence="3">The sequence shown here is derived from an EMBL/GenBank/DDBJ whole genome shotgun (WGS) entry which is preliminary data.</text>
</comment>
<protein>
    <submittedName>
        <fullName evidence="3">Uncharacterized protein</fullName>
    </submittedName>
</protein>